<feature type="domain" description="Farnesoic acid O-methyl transferase" evidence="5">
    <location>
        <begin position="53"/>
        <end position="185"/>
    </location>
</feature>
<dbReference type="Pfam" id="PF02931">
    <property type="entry name" value="Neur_chan_LBD"/>
    <property type="match status" value="1"/>
</dbReference>
<feature type="transmembrane region" description="Helical" evidence="2">
    <location>
        <begin position="471"/>
        <end position="492"/>
    </location>
</feature>
<sequence>MKNVKMFQECSVLVLCFAIVQARMYNQSDIDLSKCKTHYSRSGSVYKDFYSITETPSANDTLLLDFHFSVLAPSDAHILLATSDKVQKTDPAYEIVIGAGGNTFCDIRRKQKSDVKSSIRVKGLLNALDPQSFWLHITKDGDIAVGKEGEELPFISWVDPDPLPLKVISFSTWSGVEAKWYFDCQFKHETEEIQKPLTHLDRLRRDYLYHYNPYVRPVTEHNTTTTVSVAININHVALDEKRSVFEVLGVTKLGWQDEKLIWDPHDYSGIQVMHIFRREIWQPDLCLYNAVGDVRDLLEDTLMVVHYTGYVEWNPAIKMKAFCEGQDLETWPKETHKCSLIMGFMREFSHMRISFNRNDSSLIYYESSEWSILEADVITNISAAEQNIASEPAIFEMNLTIKRNTKALDWIFFSPFILISISLLSSFWISPFGQLKISMVSVQLVICTLILLSLSLIVPNHSKRVPYIVTLYSYTLVAILIAIIVSIVVVNLARSYHKKAVPHILCRILTSKVIRIFLCLPNVKMADNYGNLYDTQEKHQTIWVLMGTAVDRLTFIIYLMLSIYAIVLKNNYT</sequence>
<keyword evidence="7" id="KW-1185">Reference proteome</keyword>
<evidence type="ECO:0000256" key="3">
    <source>
        <dbReference type="SAM" id="SignalP"/>
    </source>
</evidence>
<dbReference type="InterPro" id="IPR038050">
    <property type="entry name" value="Neuro_actylchol_rec"/>
</dbReference>
<feature type="signal peptide" evidence="3">
    <location>
        <begin position="1"/>
        <end position="22"/>
    </location>
</feature>
<dbReference type="Gene3D" id="1.20.58.390">
    <property type="entry name" value="Neurotransmitter-gated ion-channel transmembrane domain"/>
    <property type="match status" value="1"/>
</dbReference>
<keyword evidence="2" id="KW-1133">Transmembrane helix</keyword>
<evidence type="ECO:0000256" key="1">
    <source>
        <dbReference type="ARBA" id="ARBA00004141"/>
    </source>
</evidence>
<feature type="domain" description="Neurotransmitter-gated ion-channel ligand-binding" evidence="4">
    <location>
        <begin position="202"/>
        <end position="405"/>
    </location>
</feature>
<dbReference type="InterPro" id="IPR022041">
    <property type="entry name" value="Methyltransf_FA"/>
</dbReference>
<dbReference type="RefSeq" id="XP_050509655.1">
    <property type="nucleotide sequence ID" value="XM_050653698.1"/>
</dbReference>
<accession>A0ABM5KHI8</accession>
<dbReference type="SUPFAM" id="SSF90112">
    <property type="entry name" value="Neurotransmitter-gated ion-channel transmembrane pore"/>
    <property type="match status" value="1"/>
</dbReference>
<feature type="chain" id="PRO_5047203567" evidence="3">
    <location>
        <begin position="23"/>
        <end position="573"/>
    </location>
</feature>
<evidence type="ECO:0000256" key="2">
    <source>
        <dbReference type="SAM" id="Phobius"/>
    </source>
</evidence>
<dbReference type="CDD" id="cd18989">
    <property type="entry name" value="LGIC_ECD_cation"/>
    <property type="match status" value="1"/>
</dbReference>
<dbReference type="PANTHER" id="PTHR36695">
    <property type="entry name" value="AGAP008648-PA"/>
    <property type="match status" value="1"/>
</dbReference>
<keyword evidence="2" id="KW-0812">Transmembrane</keyword>
<evidence type="ECO:0000313" key="7">
    <source>
        <dbReference type="Proteomes" id="UP001652700"/>
    </source>
</evidence>
<dbReference type="InterPro" id="IPR036734">
    <property type="entry name" value="Neur_chan_lig-bd_sf"/>
</dbReference>
<organism evidence="6 7">
    <name type="scientific">Diabrotica virgifera virgifera</name>
    <name type="common">western corn rootworm</name>
    <dbReference type="NCBI Taxonomy" id="50390"/>
    <lineage>
        <taxon>Eukaryota</taxon>
        <taxon>Metazoa</taxon>
        <taxon>Ecdysozoa</taxon>
        <taxon>Arthropoda</taxon>
        <taxon>Hexapoda</taxon>
        <taxon>Insecta</taxon>
        <taxon>Pterygota</taxon>
        <taxon>Neoptera</taxon>
        <taxon>Endopterygota</taxon>
        <taxon>Coleoptera</taxon>
        <taxon>Polyphaga</taxon>
        <taxon>Cucujiformia</taxon>
        <taxon>Chrysomeloidea</taxon>
        <taxon>Chrysomelidae</taxon>
        <taxon>Galerucinae</taxon>
        <taxon>Diabroticina</taxon>
        <taxon>Diabroticites</taxon>
        <taxon>Diabrotica</taxon>
    </lineage>
</organism>
<feature type="transmembrane region" description="Helical" evidence="2">
    <location>
        <begin position="441"/>
        <end position="459"/>
    </location>
</feature>
<comment type="subcellular location">
    <subcellularLocation>
        <location evidence="1">Membrane</location>
        <topology evidence="1">Multi-pass membrane protein</topology>
    </subcellularLocation>
</comment>
<dbReference type="EnsemblMetazoa" id="XM_050653698.1">
    <property type="protein sequence ID" value="XP_050509655.1"/>
    <property type="gene ID" value="LOC114341823"/>
</dbReference>
<evidence type="ECO:0000313" key="6">
    <source>
        <dbReference type="EnsemblMetazoa" id="XP_050509655.1"/>
    </source>
</evidence>
<name>A0ABM5KHI8_DIAVI</name>
<dbReference type="SUPFAM" id="SSF63712">
    <property type="entry name" value="Nicotinic receptor ligand binding domain-like"/>
    <property type="match status" value="1"/>
</dbReference>
<evidence type="ECO:0000259" key="5">
    <source>
        <dbReference type="Pfam" id="PF12248"/>
    </source>
</evidence>
<dbReference type="Gene3D" id="2.70.170.10">
    <property type="entry name" value="Neurotransmitter-gated ion-channel ligand-binding domain"/>
    <property type="match status" value="1"/>
</dbReference>
<dbReference type="InterPro" id="IPR036719">
    <property type="entry name" value="Neuro-gated_channel_TM_sf"/>
</dbReference>
<dbReference type="InterPro" id="IPR006202">
    <property type="entry name" value="Neur_chan_lig-bd"/>
</dbReference>
<dbReference type="GeneID" id="114341823"/>
<evidence type="ECO:0000259" key="4">
    <source>
        <dbReference type="Pfam" id="PF02931"/>
    </source>
</evidence>
<dbReference type="Pfam" id="PF12248">
    <property type="entry name" value="Methyltransf_FA"/>
    <property type="match status" value="1"/>
</dbReference>
<protein>
    <submittedName>
        <fullName evidence="6">Uncharacterized protein</fullName>
    </submittedName>
</protein>
<feature type="transmembrane region" description="Helical" evidence="2">
    <location>
        <begin position="543"/>
        <end position="567"/>
    </location>
</feature>
<keyword evidence="2" id="KW-0472">Membrane</keyword>
<feature type="transmembrane region" description="Helical" evidence="2">
    <location>
        <begin position="410"/>
        <end position="429"/>
    </location>
</feature>
<dbReference type="Proteomes" id="UP001652700">
    <property type="component" value="Unplaced"/>
</dbReference>
<dbReference type="PANTHER" id="PTHR36695:SF12">
    <property type="entry name" value="AGAP008648-PA"/>
    <property type="match status" value="1"/>
</dbReference>
<proteinExistence type="predicted"/>
<keyword evidence="3" id="KW-0732">Signal</keyword>
<reference evidence="6" key="1">
    <citation type="submission" date="2025-05" db="UniProtKB">
        <authorList>
            <consortium name="EnsemblMetazoa"/>
        </authorList>
    </citation>
    <scope>IDENTIFICATION</scope>
</reference>